<evidence type="ECO:0000256" key="1">
    <source>
        <dbReference type="ARBA" id="ARBA00002521"/>
    </source>
</evidence>
<evidence type="ECO:0000313" key="10">
    <source>
        <dbReference type="Proteomes" id="UP000177594"/>
    </source>
</evidence>
<evidence type="ECO:0000256" key="5">
    <source>
        <dbReference type="ARBA" id="ARBA00022801"/>
    </source>
</evidence>
<feature type="binding site" evidence="6">
    <location>
        <position position="243"/>
    </location>
    <ligand>
        <name>a divalent metal cation</name>
        <dbReference type="ChEBI" id="CHEBI:60240"/>
        <label>2</label>
        <note>catalytic</note>
    </ligand>
</feature>
<keyword evidence="5 6" id="KW-0378">Hydrolase</keyword>
<protein>
    <recommendedName>
        <fullName evidence="6 7">Methionine aminopeptidase</fullName>
        <shortName evidence="6">MAP</shortName>
        <shortName evidence="6">MetAP</shortName>
        <ecNumber evidence="6 7">3.4.11.18</ecNumber>
    </recommendedName>
    <alternativeName>
        <fullName evidence="6">Peptidase M</fullName>
    </alternativeName>
</protein>
<feature type="binding site" evidence="6">
    <location>
        <position position="243"/>
    </location>
    <ligand>
        <name>a divalent metal cation</name>
        <dbReference type="ChEBI" id="CHEBI:60240"/>
        <label>1</label>
    </ligand>
</feature>
<sequence length="258" mass="28608">MKYVKNEKDIEYLREGGKMLAAVLDEVQKLVRVGVTTQELDAYAEKRICELGALPSFKGYRNSLDEPEFPTTLCTSVNNEIVHAPASSRVLKDGDIVGIDIGLKFYRDGRDYFVDMARTVGVGKISREAKKLLSVTKKSLDIGLQQVRSGNYISDIGKAIQVYVESHGFSVVRALVGHGVGYKVHEEPRIPNYYTDKMPKIEIQKGMALAIEPMVNMGSYEIETLDDGWTIATKDGSLSAHFEHTVAVTEKGCEILTV</sequence>
<comment type="catalytic activity">
    <reaction evidence="6 7">
        <text>Release of N-terminal amino acids, preferentially methionine, from peptides and arylamides.</text>
        <dbReference type="EC" id="3.4.11.18"/>
    </reaction>
</comment>
<dbReference type="CDD" id="cd01086">
    <property type="entry name" value="MetAP1"/>
    <property type="match status" value="1"/>
</dbReference>
<dbReference type="GO" id="GO:0070006">
    <property type="term" value="F:metalloaminopeptidase activity"/>
    <property type="evidence" value="ECO:0007669"/>
    <property type="project" value="UniProtKB-UniRule"/>
</dbReference>
<dbReference type="PANTHER" id="PTHR43330">
    <property type="entry name" value="METHIONINE AMINOPEPTIDASE"/>
    <property type="match status" value="1"/>
</dbReference>
<dbReference type="SUPFAM" id="SSF55920">
    <property type="entry name" value="Creatinase/aminopeptidase"/>
    <property type="match status" value="1"/>
</dbReference>
<dbReference type="InterPro" id="IPR001714">
    <property type="entry name" value="Pept_M24_MAP"/>
</dbReference>
<dbReference type="AlphaFoldDB" id="A0A1F8E8Z0"/>
<evidence type="ECO:0000256" key="3">
    <source>
        <dbReference type="ARBA" id="ARBA00022670"/>
    </source>
</evidence>
<keyword evidence="4 6" id="KW-0479">Metal-binding</keyword>
<dbReference type="HAMAP" id="MF_01974">
    <property type="entry name" value="MetAP_1"/>
    <property type="match status" value="1"/>
</dbReference>
<dbReference type="GO" id="GO:0005829">
    <property type="term" value="C:cytosol"/>
    <property type="evidence" value="ECO:0007669"/>
    <property type="project" value="TreeGrafter"/>
</dbReference>
<dbReference type="InterPro" id="IPR002467">
    <property type="entry name" value="Pept_M24A_MAP1"/>
</dbReference>
<comment type="subunit">
    <text evidence="6">Monomer.</text>
</comment>
<dbReference type="PRINTS" id="PR00599">
    <property type="entry name" value="MAPEPTIDASE"/>
</dbReference>
<dbReference type="EMBL" id="MGIZ01000057">
    <property type="protein sequence ID" value="OGM97200.1"/>
    <property type="molecule type" value="Genomic_DNA"/>
</dbReference>
<feature type="binding site" evidence="6">
    <location>
        <position position="83"/>
    </location>
    <ligand>
        <name>substrate</name>
    </ligand>
</feature>
<evidence type="ECO:0000256" key="6">
    <source>
        <dbReference type="HAMAP-Rule" id="MF_01974"/>
    </source>
</evidence>
<feature type="binding site" evidence="6">
    <location>
        <position position="115"/>
    </location>
    <ligand>
        <name>a divalent metal cation</name>
        <dbReference type="ChEBI" id="CHEBI:60240"/>
        <label>1</label>
    </ligand>
</feature>
<dbReference type="NCBIfam" id="TIGR00500">
    <property type="entry name" value="met_pdase_I"/>
    <property type="match status" value="1"/>
</dbReference>
<feature type="binding site" evidence="6">
    <location>
        <position position="115"/>
    </location>
    <ligand>
        <name>a divalent metal cation</name>
        <dbReference type="ChEBI" id="CHEBI:60240"/>
        <label>2</label>
        <note>catalytic</note>
    </ligand>
</feature>
<feature type="binding site" evidence="6">
    <location>
        <position position="178"/>
    </location>
    <ligand>
        <name>a divalent metal cation</name>
        <dbReference type="ChEBI" id="CHEBI:60240"/>
        <label>2</label>
        <note>catalytic</note>
    </ligand>
</feature>
<comment type="cofactor">
    <cofactor evidence="6">
        <name>Co(2+)</name>
        <dbReference type="ChEBI" id="CHEBI:48828"/>
    </cofactor>
    <cofactor evidence="6">
        <name>Zn(2+)</name>
        <dbReference type="ChEBI" id="CHEBI:29105"/>
    </cofactor>
    <cofactor evidence="6">
        <name>Mn(2+)</name>
        <dbReference type="ChEBI" id="CHEBI:29035"/>
    </cofactor>
    <cofactor evidence="6">
        <name>Fe(2+)</name>
        <dbReference type="ChEBI" id="CHEBI:29033"/>
    </cofactor>
    <text evidence="6">Binds 2 divalent metal cations per subunit. Has a high-affinity and a low affinity metal-binding site. The true nature of the physiological cofactor is under debate. The enzyme is active with cobalt, zinc, manganese or divalent iron ions. Most likely, methionine aminopeptidases function as mononuclear Fe(2+)-metalloproteases under physiological conditions, and the catalytically relevant metal-binding site has been assigned to the histidine-containing high-affinity site.</text>
</comment>
<evidence type="ECO:0000313" key="9">
    <source>
        <dbReference type="EMBL" id="OGM97200.1"/>
    </source>
</evidence>
<organism evidence="9 10">
    <name type="scientific">Candidatus Yanofskybacteria bacterium RIFCSPHIGHO2_01_FULL_39_8b</name>
    <dbReference type="NCBI Taxonomy" id="1802659"/>
    <lineage>
        <taxon>Bacteria</taxon>
        <taxon>Candidatus Yanofskyibacteriota</taxon>
    </lineage>
</organism>
<name>A0A1F8E8Z0_9BACT</name>
<dbReference type="InterPro" id="IPR000994">
    <property type="entry name" value="Pept_M24"/>
</dbReference>
<dbReference type="EC" id="3.4.11.18" evidence="6 7"/>
<dbReference type="GO" id="GO:0004239">
    <property type="term" value="F:initiator methionyl aminopeptidase activity"/>
    <property type="evidence" value="ECO:0007669"/>
    <property type="project" value="UniProtKB-UniRule"/>
</dbReference>
<feature type="domain" description="Peptidase M24" evidence="8">
    <location>
        <begin position="12"/>
        <end position="250"/>
    </location>
</feature>
<reference evidence="9 10" key="1">
    <citation type="journal article" date="2016" name="Nat. Commun.">
        <title>Thousands of microbial genomes shed light on interconnected biogeochemical processes in an aquifer system.</title>
        <authorList>
            <person name="Anantharaman K."/>
            <person name="Brown C.T."/>
            <person name="Hug L.A."/>
            <person name="Sharon I."/>
            <person name="Castelle C.J."/>
            <person name="Probst A.J."/>
            <person name="Thomas B.C."/>
            <person name="Singh A."/>
            <person name="Wilkins M.J."/>
            <person name="Karaoz U."/>
            <person name="Brodie E.L."/>
            <person name="Williams K.H."/>
            <person name="Hubbard S.S."/>
            <person name="Banfield J.F."/>
        </authorList>
    </citation>
    <scope>NUCLEOTIDE SEQUENCE [LARGE SCALE GENOMIC DNA]</scope>
</reference>
<comment type="function">
    <text evidence="1 6">Removes the N-terminal methionine from nascent proteins. The N-terminal methionine is often cleaved when the second residue in the primary sequence is small and uncharged (Met-Ala-, Cys, Gly, Pro, Ser, Thr, or Val). Requires deformylation of the N(alpha)-formylated initiator methionine before it can be hydrolyzed.</text>
</comment>
<evidence type="ECO:0000256" key="7">
    <source>
        <dbReference type="RuleBase" id="RU003653"/>
    </source>
</evidence>
<gene>
    <name evidence="6" type="primary">map</name>
    <name evidence="9" type="ORF">A2817_01340</name>
</gene>
<dbReference type="Pfam" id="PF00557">
    <property type="entry name" value="Peptidase_M24"/>
    <property type="match status" value="1"/>
</dbReference>
<evidence type="ECO:0000259" key="8">
    <source>
        <dbReference type="Pfam" id="PF00557"/>
    </source>
</evidence>
<proteinExistence type="inferred from homology"/>
<dbReference type="InterPro" id="IPR036005">
    <property type="entry name" value="Creatinase/aminopeptidase-like"/>
</dbReference>
<comment type="similarity">
    <text evidence="6">Belongs to the peptidase M24A family. Methionine aminopeptidase type 1 subfamily.</text>
</comment>
<keyword evidence="3 6" id="KW-0645">Protease</keyword>
<dbReference type="GO" id="GO:0006508">
    <property type="term" value="P:proteolysis"/>
    <property type="evidence" value="ECO:0007669"/>
    <property type="project" value="UniProtKB-KW"/>
</dbReference>
<dbReference type="Gene3D" id="3.90.230.10">
    <property type="entry name" value="Creatinase/methionine aminopeptidase superfamily"/>
    <property type="match status" value="1"/>
</dbReference>
<accession>A0A1F8E8Z0</accession>
<keyword evidence="2 6" id="KW-0031">Aminopeptidase</keyword>
<comment type="caution">
    <text evidence="9">The sequence shown here is derived from an EMBL/GenBank/DDBJ whole genome shotgun (WGS) entry which is preliminary data.</text>
</comment>
<feature type="binding site" evidence="6">
    <location>
        <position position="100"/>
    </location>
    <ligand>
        <name>a divalent metal cation</name>
        <dbReference type="ChEBI" id="CHEBI:60240"/>
        <label>1</label>
    </ligand>
</feature>
<dbReference type="Proteomes" id="UP000177594">
    <property type="component" value="Unassembled WGS sequence"/>
</dbReference>
<evidence type="ECO:0000256" key="4">
    <source>
        <dbReference type="ARBA" id="ARBA00022723"/>
    </source>
</evidence>
<evidence type="ECO:0000256" key="2">
    <source>
        <dbReference type="ARBA" id="ARBA00022438"/>
    </source>
</evidence>
<dbReference type="PANTHER" id="PTHR43330:SF27">
    <property type="entry name" value="METHIONINE AMINOPEPTIDASE"/>
    <property type="match status" value="1"/>
</dbReference>
<dbReference type="GO" id="GO:0046872">
    <property type="term" value="F:metal ion binding"/>
    <property type="evidence" value="ECO:0007669"/>
    <property type="project" value="UniProtKB-UniRule"/>
</dbReference>
<feature type="binding site" evidence="6">
    <location>
        <position position="185"/>
    </location>
    <ligand>
        <name>substrate</name>
    </ligand>
</feature>
<feature type="binding site" evidence="6">
    <location>
        <position position="212"/>
    </location>
    <ligand>
        <name>a divalent metal cation</name>
        <dbReference type="ChEBI" id="CHEBI:60240"/>
        <label>2</label>
        <note>catalytic</note>
    </ligand>
</feature>